<evidence type="ECO:0000256" key="1">
    <source>
        <dbReference type="ARBA" id="ARBA00004123"/>
    </source>
</evidence>
<reference evidence="12 13" key="1">
    <citation type="journal article" date="2024" name="Plant J.">
        <title>Genome sequences and population genomics reveal climatic adaptation and genomic divergence between two closely related sweetgum species.</title>
        <authorList>
            <person name="Xu W.Q."/>
            <person name="Ren C.Q."/>
            <person name="Zhang X.Y."/>
            <person name="Comes H.P."/>
            <person name="Liu X.H."/>
            <person name="Li Y.G."/>
            <person name="Kettle C.J."/>
            <person name="Jalonen R."/>
            <person name="Gaisberger H."/>
            <person name="Ma Y.Z."/>
            <person name="Qiu Y.X."/>
        </authorList>
    </citation>
    <scope>NUCLEOTIDE SEQUENCE [LARGE SCALE GENOMIC DNA]</scope>
    <source>
        <strain evidence="12">Hangzhou</strain>
    </source>
</reference>
<evidence type="ECO:0000256" key="2">
    <source>
        <dbReference type="ARBA" id="ARBA00022745"/>
    </source>
</evidence>
<dbReference type="AlphaFoldDB" id="A0AAP0X3K5"/>
<proteinExistence type="inferred from homology"/>
<dbReference type="InterPro" id="IPR001471">
    <property type="entry name" value="AP2/ERF_dom"/>
</dbReference>
<keyword evidence="4" id="KW-0238">DNA-binding</keyword>
<evidence type="ECO:0000256" key="4">
    <source>
        <dbReference type="ARBA" id="ARBA00023125"/>
    </source>
</evidence>
<comment type="subcellular location">
    <subcellularLocation>
        <location evidence="1">Nucleus</location>
    </subcellularLocation>
</comment>
<dbReference type="Proteomes" id="UP001415857">
    <property type="component" value="Unassembled WGS sequence"/>
</dbReference>
<keyword evidence="6" id="KW-0804">Transcription</keyword>
<keyword evidence="5" id="KW-0010">Activator</keyword>
<evidence type="ECO:0000256" key="3">
    <source>
        <dbReference type="ARBA" id="ARBA00023015"/>
    </source>
</evidence>
<evidence type="ECO:0000313" key="12">
    <source>
        <dbReference type="EMBL" id="KAK9284378.1"/>
    </source>
</evidence>
<dbReference type="Pfam" id="PF00847">
    <property type="entry name" value="AP2"/>
    <property type="match status" value="1"/>
</dbReference>
<accession>A0AAP0X3K5</accession>
<dbReference type="InterPro" id="IPR036955">
    <property type="entry name" value="AP2/ERF_dom_sf"/>
</dbReference>
<evidence type="ECO:0000313" key="13">
    <source>
        <dbReference type="Proteomes" id="UP001415857"/>
    </source>
</evidence>
<evidence type="ECO:0000256" key="6">
    <source>
        <dbReference type="ARBA" id="ARBA00023163"/>
    </source>
</evidence>
<keyword evidence="3" id="KW-0805">Transcription regulation</keyword>
<comment type="caution">
    <text evidence="12">The sequence shown here is derived from an EMBL/GenBank/DDBJ whole genome shotgun (WGS) entry which is preliminary data.</text>
</comment>
<feature type="compositionally biased region" description="Low complexity" evidence="10">
    <location>
        <begin position="87"/>
        <end position="106"/>
    </location>
</feature>
<dbReference type="EMBL" id="JBBPBK010000005">
    <property type="protein sequence ID" value="KAK9284378.1"/>
    <property type="molecule type" value="Genomic_DNA"/>
</dbReference>
<keyword evidence="9" id="KW-0175">Coiled coil</keyword>
<feature type="domain" description="AP2/ERF" evidence="11">
    <location>
        <begin position="17"/>
        <end position="77"/>
    </location>
</feature>
<gene>
    <name evidence="12" type="ORF">L1049_023549</name>
</gene>
<dbReference type="PANTHER" id="PTHR31657">
    <property type="entry name" value="ETHYLENE-RESPONSIVE TRANSCRIPTION FACTOR ERF061"/>
    <property type="match status" value="1"/>
</dbReference>
<dbReference type="SUPFAM" id="SSF54171">
    <property type="entry name" value="DNA-binding domain"/>
    <property type="match status" value="1"/>
</dbReference>
<dbReference type="GO" id="GO:0009873">
    <property type="term" value="P:ethylene-activated signaling pathway"/>
    <property type="evidence" value="ECO:0007669"/>
    <property type="project" value="UniProtKB-KW"/>
</dbReference>
<dbReference type="PANTHER" id="PTHR31657:SF19">
    <property type="entry name" value="ETHYLENE-RESPONSIVE TRANSCRIPTION FACTOR ERF053"/>
    <property type="match status" value="1"/>
</dbReference>
<dbReference type="PROSITE" id="PS51032">
    <property type="entry name" value="AP2_ERF"/>
    <property type="match status" value="1"/>
</dbReference>
<keyword evidence="13" id="KW-1185">Reference proteome</keyword>
<feature type="region of interest" description="Disordered" evidence="10">
    <location>
        <begin position="277"/>
        <end position="297"/>
    </location>
</feature>
<evidence type="ECO:0000256" key="8">
    <source>
        <dbReference type="ARBA" id="ARBA00024343"/>
    </source>
</evidence>
<evidence type="ECO:0000256" key="7">
    <source>
        <dbReference type="ARBA" id="ARBA00023242"/>
    </source>
</evidence>
<evidence type="ECO:0000256" key="5">
    <source>
        <dbReference type="ARBA" id="ARBA00023159"/>
    </source>
</evidence>
<keyword evidence="7" id="KW-0539">Nucleus</keyword>
<dbReference type="GO" id="GO:0000976">
    <property type="term" value="F:transcription cis-regulatory region binding"/>
    <property type="evidence" value="ECO:0007669"/>
    <property type="project" value="UniProtKB-ARBA"/>
</dbReference>
<dbReference type="SMART" id="SM00380">
    <property type="entry name" value="AP2"/>
    <property type="match status" value="1"/>
</dbReference>
<keyword evidence="2" id="KW-0936">Ethylene signaling pathway</keyword>
<sequence length="481" mass="53022">MVRAKNSGRSNTTKDITYIGVRERKLKGKSKWAAEICEPKKNNRVWLGTFDTAEEAARAYDRKNLEFRGENARLNFPELVDKDTAVSTAPSLSLSSSPTPHESSIPQRYSKQPQQTPKFLNLQASHTGLMLPPPPQGDNPSDDSGLVLSVAAANDGVQAIGTGSGSGNGGLGSDVLVWKDPSDRCLPWDPGGGGWPSEPDDFLLSVLESDLNLRDSQEVELQMVAASEHELPLINQGSESLSALPTSTSALGPLHTDDINTLFARIEEEIRLNPRTSTLQTSSGVIEQTSGSPKQASTEEIQQARDTLRSCLDLEFSRVLESERKTQLILALSVLSSDTSEFSSSHKTIASQLWHEFPKLTLGFNQSQRELAECSDFFNRKAELCAGLEKTCSSYRSAQAEAQTLGAEKEQLLARIREIEAHEAELTDARLQLGEQGKMTMVKWEQLNRDSSRMDEKKKLAEDQIFKVSRFWSSFSSSYPL</sequence>
<evidence type="ECO:0000256" key="9">
    <source>
        <dbReference type="SAM" id="Coils"/>
    </source>
</evidence>
<feature type="region of interest" description="Disordered" evidence="10">
    <location>
        <begin position="87"/>
        <end position="115"/>
    </location>
</feature>
<dbReference type="InterPro" id="IPR016177">
    <property type="entry name" value="DNA-bd_dom_sf"/>
</dbReference>
<name>A0AAP0X3K5_LIQFO</name>
<dbReference type="Gene3D" id="3.30.730.10">
    <property type="entry name" value="AP2/ERF domain"/>
    <property type="match status" value="1"/>
</dbReference>
<dbReference type="GO" id="GO:0005634">
    <property type="term" value="C:nucleus"/>
    <property type="evidence" value="ECO:0007669"/>
    <property type="project" value="UniProtKB-SubCell"/>
</dbReference>
<evidence type="ECO:0000256" key="10">
    <source>
        <dbReference type="SAM" id="MobiDB-lite"/>
    </source>
</evidence>
<dbReference type="GO" id="GO:0003700">
    <property type="term" value="F:DNA-binding transcription factor activity"/>
    <property type="evidence" value="ECO:0007669"/>
    <property type="project" value="InterPro"/>
</dbReference>
<evidence type="ECO:0000259" key="11">
    <source>
        <dbReference type="PROSITE" id="PS51032"/>
    </source>
</evidence>
<feature type="coiled-coil region" evidence="9">
    <location>
        <begin position="395"/>
        <end position="429"/>
    </location>
</feature>
<dbReference type="CDD" id="cd00018">
    <property type="entry name" value="AP2"/>
    <property type="match status" value="1"/>
</dbReference>
<organism evidence="12 13">
    <name type="scientific">Liquidambar formosana</name>
    <name type="common">Formosan gum</name>
    <dbReference type="NCBI Taxonomy" id="63359"/>
    <lineage>
        <taxon>Eukaryota</taxon>
        <taxon>Viridiplantae</taxon>
        <taxon>Streptophyta</taxon>
        <taxon>Embryophyta</taxon>
        <taxon>Tracheophyta</taxon>
        <taxon>Spermatophyta</taxon>
        <taxon>Magnoliopsida</taxon>
        <taxon>eudicotyledons</taxon>
        <taxon>Gunneridae</taxon>
        <taxon>Pentapetalae</taxon>
        <taxon>Saxifragales</taxon>
        <taxon>Altingiaceae</taxon>
        <taxon>Liquidambar</taxon>
    </lineage>
</organism>
<protein>
    <recommendedName>
        <fullName evidence="11">AP2/ERF domain-containing protein</fullName>
    </recommendedName>
</protein>
<dbReference type="InterPro" id="IPR051758">
    <property type="entry name" value="ERF/AP2-like"/>
</dbReference>
<comment type="similarity">
    <text evidence="8">Belongs to the AP2/ERF transcription factor family. ERF subfamily.</text>
</comment>